<name>A0A840MVL2_9PROT</name>
<evidence type="ECO:0000259" key="4">
    <source>
        <dbReference type="PROSITE" id="PS51295"/>
    </source>
</evidence>
<feature type="region of interest" description="Disordered" evidence="3">
    <location>
        <begin position="95"/>
        <end position="138"/>
    </location>
</feature>
<feature type="compositionally biased region" description="Low complexity" evidence="3">
    <location>
        <begin position="105"/>
        <end position="122"/>
    </location>
</feature>
<dbReference type="InterPro" id="IPR001890">
    <property type="entry name" value="RNA-binding_CRM"/>
</dbReference>
<gene>
    <name evidence="5" type="ORF">HNQ59_002509</name>
</gene>
<keyword evidence="1 2" id="KW-0694">RNA-binding</keyword>
<dbReference type="InterPro" id="IPR035920">
    <property type="entry name" value="YhbY-like_sf"/>
</dbReference>
<dbReference type="SMART" id="SM01103">
    <property type="entry name" value="CRS1_YhbY"/>
    <property type="match status" value="1"/>
</dbReference>
<proteinExistence type="predicted"/>
<dbReference type="GO" id="GO:0003723">
    <property type="term" value="F:RNA binding"/>
    <property type="evidence" value="ECO:0007669"/>
    <property type="project" value="UniProtKB-UniRule"/>
</dbReference>
<evidence type="ECO:0000256" key="1">
    <source>
        <dbReference type="ARBA" id="ARBA00022884"/>
    </source>
</evidence>
<evidence type="ECO:0000313" key="5">
    <source>
        <dbReference type="EMBL" id="MBB5019211.1"/>
    </source>
</evidence>
<dbReference type="InterPro" id="IPR017924">
    <property type="entry name" value="RNA-binding_YhbY"/>
</dbReference>
<dbReference type="PANTHER" id="PTHR40065">
    <property type="entry name" value="RNA-BINDING PROTEIN YHBY"/>
    <property type="match status" value="1"/>
</dbReference>
<dbReference type="RefSeq" id="WP_184039662.1">
    <property type="nucleotide sequence ID" value="NZ_JACHHY010000014.1"/>
</dbReference>
<dbReference type="PANTHER" id="PTHR40065:SF3">
    <property type="entry name" value="RNA-BINDING PROTEIN YHBY"/>
    <property type="match status" value="1"/>
</dbReference>
<evidence type="ECO:0000256" key="2">
    <source>
        <dbReference type="PROSITE-ProRule" id="PRU00626"/>
    </source>
</evidence>
<dbReference type="PROSITE" id="PS51295">
    <property type="entry name" value="CRM"/>
    <property type="match status" value="1"/>
</dbReference>
<feature type="domain" description="CRM" evidence="4">
    <location>
        <begin position="2"/>
        <end position="98"/>
    </location>
</feature>
<reference evidence="5 6" key="1">
    <citation type="submission" date="2020-08" db="EMBL/GenBank/DDBJ databases">
        <title>Genomic Encyclopedia of Type Strains, Phase IV (KMG-IV): sequencing the most valuable type-strain genomes for metagenomic binning, comparative biology and taxonomic classification.</title>
        <authorList>
            <person name="Goeker M."/>
        </authorList>
    </citation>
    <scope>NUCLEOTIDE SEQUENCE [LARGE SCALE GENOMIC DNA]</scope>
    <source>
        <strain evidence="5 6">DSM 27165</strain>
    </source>
</reference>
<dbReference type="Proteomes" id="UP000575898">
    <property type="component" value="Unassembled WGS sequence"/>
</dbReference>
<dbReference type="Pfam" id="PF01985">
    <property type="entry name" value="CRS1_YhbY"/>
    <property type="match status" value="1"/>
</dbReference>
<dbReference type="NCBIfam" id="TIGR00253">
    <property type="entry name" value="RNA_bind_YhbY"/>
    <property type="match status" value="1"/>
</dbReference>
<evidence type="ECO:0000313" key="6">
    <source>
        <dbReference type="Proteomes" id="UP000575898"/>
    </source>
</evidence>
<dbReference type="AlphaFoldDB" id="A0A840MVL2"/>
<evidence type="ECO:0000256" key="3">
    <source>
        <dbReference type="SAM" id="MobiDB-lite"/>
    </source>
</evidence>
<dbReference type="SUPFAM" id="SSF75471">
    <property type="entry name" value="YhbY-like"/>
    <property type="match status" value="1"/>
</dbReference>
<dbReference type="EMBL" id="JACHHY010000014">
    <property type="protein sequence ID" value="MBB5019211.1"/>
    <property type="molecule type" value="Genomic_DNA"/>
</dbReference>
<comment type="caution">
    <text evidence="5">The sequence shown here is derived from an EMBL/GenBank/DDBJ whole genome shotgun (WGS) entry which is preliminary data.</text>
</comment>
<keyword evidence="6" id="KW-1185">Reference proteome</keyword>
<sequence length="138" mass="15429">MIELTPLQRRFLRAQAHHLNPTVMIGANGLTEAVMRELARSLDAHELIKVRVFSDERDTREALLQQICDDLDCAPIQHIGKLLVLYRPGNEPKIELPDSKQAINKPTVKAVDAPAKKPATKPIASGRPGGNRRRRTSR</sequence>
<dbReference type="InterPro" id="IPR051925">
    <property type="entry name" value="RNA-binding_domain"/>
</dbReference>
<dbReference type="Gene3D" id="3.30.110.60">
    <property type="entry name" value="YhbY-like"/>
    <property type="match status" value="1"/>
</dbReference>
<accession>A0A840MVL2</accession>
<protein>
    <submittedName>
        <fullName evidence="5">RNA-binding protein</fullName>
    </submittedName>
</protein>
<organism evidence="5 6">
    <name type="scientific">Chitinivorax tropicus</name>
    <dbReference type="NCBI Taxonomy" id="714531"/>
    <lineage>
        <taxon>Bacteria</taxon>
        <taxon>Pseudomonadati</taxon>
        <taxon>Pseudomonadota</taxon>
        <taxon>Betaproteobacteria</taxon>
        <taxon>Chitinivorax</taxon>
    </lineage>
</organism>